<name>A0A8D2KJ56_UROPR</name>
<evidence type="ECO:0000256" key="4">
    <source>
        <dbReference type="SAM" id="Phobius"/>
    </source>
</evidence>
<dbReference type="InterPro" id="IPR033542">
    <property type="entry name" value="TM225"/>
</dbReference>
<reference evidence="6" key="2">
    <citation type="submission" date="2025-09" db="UniProtKB">
        <authorList>
            <consortium name="Ensembl"/>
        </authorList>
    </citation>
    <scope>IDENTIFICATION</scope>
</reference>
<evidence type="ECO:0000259" key="5">
    <source>
        <dbReference type="Pfam" id="PF25452"/>
    </source>
</evidence>
<evidence type="ECO:0000313" key="7">
    <source>
        <dbReference type="Proteomes" id="UP000694417"/>
    </source>
</evidence>
<sequence>MPVSSRHIQAINILVSSWVVLFLITTDEATNNETANKTTNNETIHNPWMTCCTAVWPEDGLKIVRIMMLTVLITSCTSNFILGLLFTYIIPQNKYVYLIIFLFSILLFCALLLYDGMLRKGKTVYFSSFKITWVAATAYFTIILLLACSVLSFIEYKVFVNSCTCLKIQKSAKDLQLSGSSIQVISLPERTVMPRSIVRVHSHSSKEDTANRSHVQARRVTWAL</sequence>
<protein>
    <recommendedName>
        <fullName evidence="5">Transmembrane protein 225 domain-containing protein</fullName>
    </recommendedName>
</protein>
<comment type="subcellular location">
    <subcellularLocation>
        <location evidence="1">Membrane</location>
        <topology evidence="1">Multi-pass membrane protein</topology>
    </subcellularLocation>
</comment>
<feature type="domain" description="Transmembrane protein 225" evidence="5">
    <location>
        <begin position="3"/>
        <end position="157"/>
    </location>
</feature>
<accession>A0A8D2KJ56</accession>
<evidence type="ECO:0000256" key="2">
    <source>
        <dbReference type="ARBA" id="ARBA00022692"/>
    </source>
</evidence>
<dbReference type="InterPro" id="IPR057351">
    <property type="entry name" value="TM225_dom"/>
</dbReference>
<dbReference type="GeneTree" id="ENSGT00390000011564"/>
<keyword evidence="7" id="KW-1185">Reference proteome</keyword>
<keyword evidence="4" id="KW-1133">Transmembrane helix</keyword>
<keyword evidence="2 4" id="KW-0812">Transmembrane</keyword>
<dbReference type="PANTHER" id="PTHR36477:SF1">
    <property type="entry name" value="TRANSMEMBRANE PROTEIN 225"/>
    <property type="match status" value="1"/>
</dbReference>
<dbReference type="Pfam" id="PF25452">
    <property type="entry name" value="TM225"/>
    <property type="match status" value="1"/>
</dbReference>
<organism evidence="6 7">
    <name type="scientific">Urocitellus parryii</name>
    <name type="common">Arctic ground squirrel</name>
    <name type="synonym">Spermophilus parryii</name>
    <dbReference type="NCBI Taxonomy" id="9999"/>
    <lineage>
        <taxon>Eukaryota</taxon>
        <taxon>Metazoa</taxon>
        <taxon>Chordata</taxon>
        <taxon>Craniata</taxon>
        <taxon>Vertebrata</taxon>
        <taxon>Euteleostomi</taxon>
        <taxon>Mammalia</taxon>
        <taxon>Eutheria</taxon>
        <taxon>Euarchontoglires</taxon>
        <taxon>Glires</taxon>
        <taxon>Rodentia</taxon>
        <taxon>Sciuromorpha</taxon>
        <taxon>Sciuridae</taxon>
        <taxon>Xerinae</taxon>
        <taxon>Marmotini</taxon>
        <taxon>Urocitellus</taxon>
    </lineage>
</organism>
<evidence type="ECO:0000256" key="1">
    <source>
        <dbReference type="ARBA" id="ARBA00004141"/>
    </source>
</evidence>
<evidence type="ECO:0000256" key="3">
    <source>
        <dbReference type="ARBA" id="ARBA00023136"/>
    </source>
</evidence>
<dbReference type="Proteomes" id="UP000694417">
    <property type="component" value="Unplaced"/>
</dbReference>
<evidence type="ECO:0000313" key="6">
    <source>
        <dbReference type="Ensembl" id="ENSUPAP00010017661.1"/>
    </source>
</evidence>
<dbReference type="PANTHER" id="PTHR36477">
    <property type="entry name" value="TRANSMEMBRANE PROTEIN 225"/>
    <property type="match status" value="1"/>
</dbReference>
<dbReference type="AlphaFoldDB" id="A0A8D2KJ56"/>
<dbReference type="GO" id="GO:0016020">
    <property type="term" value="C:membrane"/>
    <property type="evidence" value="ECO:0007669"/>
    <property type="project" value="UniProtKB-SubCell"/>
</dbReference>
<feature type="transmembrane region" description="Helical" evidence="4">
    <location>
        <begin position="95"/>
        <end position="114"/>
    </location>
</feature>
<dbReference type="Ensembl" id="ENSUPAT00010020123.1">
    <property type="protein sequence ID" value="ENSUPAP00010017661.1"/>
    <property type="gene ID" value="ENSUPAG00010014055.1"/>
</dbReference>
<keyword evidence="3 4" id="KW-0472">Membrane</keyword>
<proteinExistence type="predicted"/>
<feature type="transmembrane region" description="Helical" evidence="4">
    <location>
        <begin position="134"/>
        <end position="154"/>
    </location>
</feature>
<feature type="transmembrane region" description="Helical" evidence="4">
    <location>
        <begin position="66"/>
        <end position="89"/>
    </location>
</feature>
<reference evidence="6" key="1">
    <citation type="submission" date="2025-08" db="UniProtKB">
        <authorList>
            <consortium name="Ensembl"/>
        </authorList>
    </citation>
    <scope>IDENTIFICATION</scope>
</reference>